<dbReference type="Pfam" id="PF10785">
    <property type="entry name" value="NADH-u_ox-rdase"/>
    <property type="match status" value="1"/>
</dbReference>
<proteinExistence type="predicted"/>
<evidence type="ECO:0000259" key="1">
    <source>
        <dbReference type="Pfam" id="PF10785"/>
    </source>
</evidence>
<sequence length="177" mass="19236">MQCQVGLYFLSNSFFTNAAMSLNLANSKTPNCSNPQAVRTDLEGSRVCGLRVWVRTPRLFGLRANLAGPHPPLCASPPTLRRRSGRGSRTMVLLTPPKYTVINPNPTNVDVVMNFSMMDMAKWVGATAVSLPYGYAAGIRPKIPVQSMCTAGLIGFSAGYLLAYQQSWGRLVGRVPN</sequence>
<name>A0A830HM34_9CHLO</name>
<protein>
    <recommendedName>
        <fullName evidence="1">NADH-ubiquinone oxidoreductase 21kDa subunit N-terminal domain-containing protein</fullName>
    </recommendedName>
</protein>
<dbReference type="InterPro" id="IPR019721">
    <property type="entry name" value="NADH-UbQ_OxRdtase_su21_N"/>
</dbReference>
<dbReference type="EMBL" id="BNJQ01000020">
    <property type="protein sequence ID" value="GHP08466.1"/>
    <property type="molecule type" value="Genomic_DNA"/>
</dbReference>
<dbReference type="InterPro" id="IPR053229">
    <property type="entry name" value="NADH-Q_oxidrdct_subunit"/>
</dbReference>
<gene>
    <name evidence="2" type="ORF">PPROV_000720500</name>
</gene>
<feature type="domain" description="NADH-ubiquinone oxidoreductase 21kDa subunit N-terminal" evidence="1">
    <location>
        <begin position="97"/>
        <end position="174"/>
    </location>
</feature>
<keyword evidence="3" id="KW-1185">Reference proteome</keyword>
<comment type="caution">
    <text evidence="2">The sequence shown here is derived from an EMBL/GenBank/DDBJ whole genome shotgun (WGS) entry which is preliminary data.</text>
</comment>
<dbReference type="AlphaFoldDB" id="A0A830HM34"/>
<evidence type="ECO:0000313" key="3">
    <source>
        <dbReference type="Proteomes" id="UP000660262"/>
    </source>
</evidence>
<dbReference type="PANTHER" id="PTHR34062:SF1">
    <property type="entry name" value="NADH-UBIQUINONE OXIDOREDUCTASE 21KDA SUBUNIT N-TERMINAL DOMAIN-CONTAINING PROTEIN"/>
    <property type="match status" value="1"/>
</dbReference>
<reference evidence="2" key="1">
    <citation type="submission" date="2020-10" db="EMBL/GenBank/DDBJ databases">
        <title>Unveiling of a novel bifunctional photoreceptor, Dualchrome1, isolated from a cosmopolitan green alga.</title>
        <authorList>
            <person name="Suzuki S."/>
            <person name="Kawachi M."/>
        </authorList>
    </citation>
    <scope>NUCLEOTIDE SEQUENCE</scope>
    <source>
        <strain evidence="2">NIES 2893</strain>
    </source>
</reference>
<dbReference type="PANTHER" id="PTHR34062">
    <property type="entry name" value="OXIDOREDUCTASE 21 KDA SUBUNIT, PUTATIVE (AFU_ORTHOLOGUE AFUA_4G04750)-RELATED"/>
    <property type="match status" value="1"/>
</dbReference>
<evidence type="ECO:0000313" key="2">
    <source>
        <dbReference type="EMBL" id="GHP08466.1"/>
    </source>
</evidence>
<organism evidence="2 3">
    <name type="scientific">Pycnococcus provasolii</name>
    <dbReference type="NCBI Taxonomy" id="41880"/>
    <lineage>
        <taxon>Eukaryota</taxon>
        <taxon>Viridiplantae</taxon>
        <taxon>Chlorophyta</taxon>
        <taxon>Pseudoscourfieldiophyceae</taxon>
        <taxon>Pseudoscourfieldiales</taxon>
        <taxon>Pycnococcaceae</taxon>
        <taxon>Pycnococcus</taxon>
    </lineage>
</organism>
<dbReference type="Proteomes" id="UP000660262">
    <property type="component" value="Unassembled WGS sequence"/>
</dbReference>
<accession>A0A830HM34</accession>